<evidence type="ECO:0000313" key="8">
    <source>
        <dbReference type="Proteomes" id="UP001159042"/>
    </source>
</evidence>
<feature type="non-terminal residue" evidence="7">
    <location>
        <position position="590"/>
    </location>
</feature>
<gene>
    <name evidence="7" type="ORF">NQ315_004360</name>
</gene>
<keyword evidence="4" id="KW-0732">Signal</keyword>
<dbReference type="InterPro" id="IPR007867">
    <property type="entry name" value="GMC_OxRtase_C"/>
</dbReference>
<feature type="binding site" evidence="2">
    <location>
        <position position="150"/>
    </location>
    <ligand>
        <name>FAD</name>
        <dbReference type="ChEBI" id="CHEBI:57692"/>
    </ligand>
</feature>
<dbReference type="Pfam" id="PF05199">
    <property type="entry name" value="GMC_oxred_C"/>
    <property type="match status" value="1"/>
</dbReference>
<protein>
    <recommendedName>
        <fullName evidence="5 6">Glucose-methanol-choline oxidoreductase N-terminal domain-containing protein</fullName>
    </recommendedName>
</protein>
<dbReference type="InterPro" id="IPR000172">
    <property type="entry name" value="GMC_OxRdtase_N"/>
</dbReference>
<dbReference type="PIRSF" id="PIRSF000137">
    <property type="entry name" value="Alcohol_oxidase"/>
    <property type="match status" value="1"/>
</dbReference>
<dbReference type="SUPFAM" id="SSF54373">
    <property type="entry name" value="FAD-linked reductases, C-terminal domain"/>
    <property type="match status" value="1"/>
</dbReference>
<feature type="domain" description="Glucose-methanol-choline oxidoreductase N-terminal" evidence="6">
    <location>
        <begin position="313"/>
        <end position="327"/>
    </location>
</feature>
<dbReference type="Gene3D" id="3.30.560.10">
    <property type="entry name" value="Glucose Oxidase, domain 3"/>
    <property type="match status" value="1"/>
</dbReference>
<dbReference type="Proteomes" id="UP001159042">
    <property type="component" value="Unassembled WGS sequence"/>
</dbReference>
<feature type="chain" id="PRO_5043339410" description="Glucose-methanol-choline oxidoreductase N-terminal domain-containing protein" evidence="4">
    <location>
        <begin position="22"/>
        <end position="590"/>
    </location>
</feature>
<dbReference type="PANTHER" id="PTHR11552">
    <property type="entry name" value="GLUCOSE-METHANOL-CHOLINE GMC OXIDOREDUCTASE"/>
    <property type="match status" value="1"/>
</dbReference>
<dbReference type="SUPFAM" id="SSF51905">
    <property type="entry name" value="FAD/NAD(P)-binding domain"/>
    <property type="match status" value="1"/>
</dbReference>
<keyword evidence="2 3" id="KW-0274">FAD</keyword>
<dbReference type="PANTHER" id="PTHR11552:SF158">
    <property type="entry name" value="GH23626P-RELATED"/>
    <property type="match status" value="1"/>
</dbReference>
<comment type="similarity">
    <text evidence="1 3">Belongs to the GMC oxidoreductase family.</text>
</comment>
<sequence>MCLLQTCVAHLLICNILSCSSTNDNTQAFIDMVLSNYSASANYTLPVNNEKLVQVAATEQNKVYDFGVFDFVIVGGGSAGTLLANRLSQIKSWKILLLEAGGEEDAFSDIPGAGPALYLSVMNWGYLSLPQKKACFAMDKNECNVSRGKVIGGSSTINAKMYVRGNKADYDAWSEMGNQGWSYKEVLPYFKKTENCKIYNPDPGYRGRGGLLTVNYTEPTIFSTVFIKAKEELGYKPVDYNGKDQIGVSQLQFTIKGNRSATGGRAFIDPIRHSRKNLNVTLKAFVTKLVIDIETNTVLGVEFINNQKKIPAGAINTPQILMLSGIGPKEELDRIGVDTLVDLPVGKHLEDHATFFGLNIRTNQTLFNESIEALVENYLENRRPLTAAFNTDSVSFVNVYGNSSVPNIQQILKVPPPFFPESWRVLNYKKRILLVLLHPKSRGSVTLRSKNPVDFPDIDYNYYDQEEDIETMLSAIKETLKLLKTKAFRAVNANFVPTLKVCAEQTPESEGYWRCLIKYWTTTLYHPVGTTRMGSSKEDSVVSSKLIVHDVKRLRVVDAGVMPKIPSGNTNAPTYMIAEKAADLIKKFIW</sequence>
<reference evidence="7 8" key="1">
    <citation type="journal article" date="2023" name="Insect Mol. Biol.">
        <title>Genome sequencing provides insights into the evolution of gene families encoding plant cell wall-degrading enzymes in longhorned beetles.</title>
        <authorList>
            <person name="Shin N.R."/>
            <person name="Okamura Y."/>
            <person name="Kirsch R."/>
            <person name="Pauchet Y."/>
        </authorList>
    </citation>
    <scope>NUCLEOTIDE SEQUENCE [LARGE SCALE GENOMIC DNA]</scope>
    <source>
        <strain evidence="7">EAD_L_NR</strain>
    </source>
</reference>
<dbReference type="InterPro" id="IPR036188">
    <property type="entry name" value="FAD/NAD-bd_sf"/>
</dbReference>
<feature type="signal peptide" evidence="4">
    <location>
        <begin position="1"/>
        <end position="21"/>
    </location>
</feature>
<dbReference type="Pfam" id="PF00732">
    <property type="entry name" value="GMC_oxred_N"/>
    <property type="match status" value="1"/>
</dbReference>
<keyword evidence="8" id="KW-1185">Reference proteome</keyword>
<proteinExistence type="inferred from homology"/>
<evidence type="ECO:0000259" key="6">
    <source>
        <dbReference type="PROSITE" id="PS00624"/>
    </source>
</evidence>
<accession>A0AAV8W7I9</accession>
<name>A0AAV8W7I9_9CUCU</name>
<evidence type="ECO:0000256" key="2">
    <source>
        <dbReference type="PIRSR" id="PIRSR000137-2"/>
    </source>
</evidence>
<evidence type="ECO:0000313" key="7">
    <source>
        <dbReference type="EMBL" id="KAJ8922414.1"/>
    </source>
</evidence>
<dbReference type="InterPro" id="IPR012132">
    <property type="entry name" value="GMC_OxRdtase"/>
</dbReference>
<feature type="binding site" evidence="2">
    <location>
        <position position="286"/>
    </location>
    <ligand>
        <name>FAD</name>
        <dbReference type="ChEBI" id="CHEBI:57692"/>
    </ligand>
</feature>
<dbReference type="EMBL" id="JANEYG010000007">
    <property type="protein sequence ID" value="KAJ8922414.1"/>
    <property type="molecule type" value="Genomic_DNA"/>
</dbReference>
<organism evidence="7 8">
    <name type="scientific">Exocentrus adspersus</name>
    <dbReference type="NCBI Taxonomy" id="1586481"/>
    <lineage>
        <taxon>Eukaryota</taxon>
        <taxon>Metazoa</taxon>
        <taxon>Ecdysozoa</taxon>
        <taxon>Arthropoda</taxon>
        <taxon>Hexapoda</taxon>
        <taxon>Insecta</taxon>
        <taxon>Pterygota</taxon>
        <taxon>Neoptera</taxon>
        <taxon>Endopterygota</taxon>
        <taxon>Coleoptera</taxon>
        <taxon>Polyphaga</taxon>
        <taxon>Cucujiformia</taxon>
        <taxon>Chrysomeloidea</taxon>
        <taxon>Cerambycidae</taxon>
        <taxon>Lamiinae</taxon>
        <taxon>Acanthocinini</taxon>
        <taxon>Exocentrus</taxon>
    </lineage>
</organism>
<dbReference type="PROSITE" id="PS00623">
    <property type="entry name" value="GMC_OXRED_1"/>
    <property type="match status" value="1"/>
</dbReference>
<evidence type="ECO:0000256" key="3">
    <source>
        <dbReference type="RuleBase" id="RU003968"/>
    </source>
</evidence>
<dbReference type="AlphaFoldDB" id="A0AAV8W7I9"/>
<dbReference type="GO" id="GO:0050660">
    <property type="term" value="F:flavin adenine dinucleotide binding"/>
    <property type="evidence" value="ECO:0007669"/>
    <property type="project" value="InterPro"/>
</dbReference>
<keyword evidence="3" id="KW-0285">Flavoprotein</keyword>
<evidence type="ECO:0000256" key="4">
    <source>
        <dbReference type="SAM" id="SignalP"/>
    </source>
</evidence>
<evidence type="ECO:0000259" key="5">
    <source>
        <dbReference type="PROSITE" id="PS00623"/>
    </source>
</evidence>
<dbReference type="PROSITE" id="PS00624">
    <property type="entry name" value="GMC_OXRED_2"/>
    <property type="match status" value="1"/>
</dbReference>
<evidence type="ECO:0000256" key="1">
    <source>
        <dbReference type="ARBA" id="ARBA00010790"/>
    </source>
</evidence>
<dbReference type="Gene3D" id="3.50.50.60">
    <property type="entry name" value="FAD/NAD(P)-binding domain"/>
    <property type="match status" value="1"/>
</dbReference>
<comment type="caution">
    <text evidence="7">The sequence shown here is derived from an EMBL/GenBank/DDBJ whole genome shotgun (WGS) entry which is preliminary data.</text>
</comment>
<dbReference type="GO" id="GO:0016614">
    <property type="term" value="F:oxidoreductase activity, acting on CH-OH group of donors"/>
    <property type="evidence" value="ECO:0007669"/>
    <property type="project" value="InterPro"/>
</dbReference>
<comment type="cofactor">
    <cofactor evidence="2">
        <name>FAD</name>
        <dbReference type="ChEBI" id="CHEBI:57692"/>
    </cofactor>
</comment>
<feature type="domain" description="Glucose-methanol-choline oxidoreductase N-terminal" evidence="5">
    <location>
        <begin position="148"/>
        <end position="171"/>
    </location>
</feature>